<accession>A0AAD5JQ94</accession>
<dbReference type="SMART" id="SM00367">
    <property type="entry name" value="LRR_CC"/>
    <property type="match status" value="3"/>
</dbReference>
<dbReference type="Gene3D" id="1.20.1280.50">
    <property type="match status" value="1"/>
</dbReference>
<proteinExistence type="predicted"/>
<reference evidence="2" key="1">
    <citation type="journal article" date="2022" name="IScience">
        <title>Evolution of zygomycete secretomes and the origins of terrestrial fungal ecologies.</title>
        <authorList>
            <person name="Chang Y."/>
            <person name="Wang Y."/>
            <person name="Mondo S."/>
            <person name="Ahrendt S."/>
            <person name="Andreopoulos W."/>
            <person name="Barry K."/>
            <person name="Beard J."/>
            <person name="Benny G.L."/>
            <person name="Blankenship S."/>
            <person name="Bonito G."/>
            <person name="Cuomo C."/>
            <person name="Desiro A."/>
            <person name="Gervers K.A."/>
            <person name="Hundley H."/>
            <person name="Kuo A."/>
            <person name="LaButti K."/>
            <person name="Lang B.F."/>
            <person name="Lipzen A."/>
            <person name="O'Donnell K."/>
            <person name="Pangilinan J."/>
            <person name="Reynolds N."/>
            <person name="Sandor L."/>
            <person name="Smith M.E."/>
            <person name="Tsang A."/>
            <person name="Grigoriev I.V."/>
            <person name="Stajich J.E."/>
            <person name="Spatafora J.W."/>
        </authorList>
    </citation>
    <scope>NUCLEOTIDE SEQUENCE</scope>
    <source>
        <strain evidence="2">RSA 2281</strain>
    </source>
</reference>
<dbReference type="PANTHER" id="PTHR13318:SF190">
    <property type="entry name" value="PARTNER OF PAIRED, ISOFORM B"/>
    <property type="match status" value="1"/>
</dbReference>
<evidence type="ECO:0000313" key="2">
    <source>
        <dbReference type="EMBL" id="KAI9248548.1"/>
    </source>
</evidence>
<dbReference type="InterPro" id="IPR032675">
    <property type="entry name" value="LRR_dom_sf"/>
</dbReference>
<feature type="domain" description="F-box" evidence="1">
    <location>
        <begin position="52"/>
        <end position="100"/>
    </location>
</feature>
<dbReference type="InterPro" id="IPR001810">
    <property type="entry name" value="F-box_dom"/>
</dbReference>
<reference evidence="2" key="2">
    <citation type="submission" date="2023-02" db="EMBL/GenBank/DDBJ databases">
        <authorList>
            <consortium name="DOE Joint Genome Institute"/>
            <person name="Mondo S.J."/>
            <person name="Chang Y."/>
            <person name="Wang Y."/>
            <person name="Ahrendt S."/>
            <person name="Andreopoulos W."/>
            <person name="Barry K."/>
            <person name="Beard J."/>
            <person name="Benny G.L."/>
            <person name="Blankenship S."/>
            <person name="Bonito G."/>
            <person name="Cuomo C."/>
            <person name="Desiro A."/>
            <person name="Gervers K.A."/>
            <person name="Hundley H."/>
            <person name="Kuo A."/>
            <person name="LaButti K."/>
            <person name="Lang B.F."/>
            <person name="Lipzen A."/>
            <person name="O'Donnell K."/>
            <person name="Pangilinan J."/>
            <person name="Reynolds N."/>
            <person name="Sandor L."/>
            <person name="Smith M.W."/>
            <person name="Tsang A."/>
            <person name="Grigoriev I.V."/>
            <person name="Stajich J.E."/>
            <person name="Spatafora J.W."/>
        </authorList>
    </citation>
    <scope>NUCLEOTIDE SEQUENCE</scope>
    <source>
        <strain evidence="2">RSA 2281</strain>
    </source>
</reference>
<sequence length="648" mass="74593">MPRHHDYHVAMTTHPVHLVENDHHYHRTPKSTSDIMTTQCPDHNGIMTHTNSSFVDVLPFELVSAIFSMLTMEQNVCCTQVCHAWRSFILYSWGGLWHELSDDNCNFVHDLVSYPISGQHVKILHMNARKRRKQSQEIKFLVSHHCCHIQAVHLNSGLSKQNFLKLVRLIGSHLKMLDLRNQASPSPDIVLNAILRDCSNLNHLTFYTAHRYTTTVLEEEENNNINSNSNDNNKRKWNFLQHYRHPRLMSMALYMHGRTSNLPLHQLLLSLPQLQRISMNPYDFPDANDTLSSLYRFAPMLETIHYGHDLKSWTTAMTTIDRASSLSIPSSIITAPTTTTDDTSTLRHLHLSELDTNIQERNVIPFISKNNNTLELLDFKFIPNLSNETIYNLTLFQFPQLKSLTLGMNNNNYTDDEDIMTMEDADEEDYLVLTTNNSNSSRRRYEHATTTLVDNLSNFLRQSAPNLEELYLYNLTAANDLFFQTVASHLHHLHTFTVAFCDHVSSESILLFIQHYSTFTNGDLSTAPRYPYLKRLSLQGMDAVNDTVMQQLGITMKHHLEVLDVSECQNITDVGLQSFVDYHYDRNVIATTAPTTPSSPSSKPTIIQQNITLKDLYIWGCFSVTSECYQYVQDQLSRQGTTVRYNLF</sequence>
<dbReference type="GO" id="GO:0031146">
    <property type="term" value="P:SCF-dependent proteasomal ubiquitin-dependent protein catabolic process"/>
    <property type="evidence" value="ECO:0007669"/>
    <property type="project" value="TreeGrafter"/>
</dbReference>
<dbReference type="GO" id="GO:0019005">
    <property type="term" value="C:SCF ubiquitin ligase complex"/>
    <property type="evidence" value="ECO:0007669"/>
    <property type="project" value="TreeGrafter"/>
</dbReference>
<comment type="caution">
    <text evidence="2">The sequence shown here is derived from an EMBL/GenBank/DDBJ whole genome shotgun (WGS) entry which is preliminary data.</text>
</comment>
<dbReference type="SUPFAM" id="SSF81383">
    <property type="entry name" value="F-box domain"/>
    <property type="match status" value="1"/>
</dbReference>
<dbReference type="SUPFAM" id="SSF52047">
    <property type="entry name" value="RNI-like"/>
    <property type="match status" value="1"/>
</dbReference>
<dbReference type="Pfam" id="PF12937">
    <property type="entry name" value="F-box-like"/>
    <property type="match status" value="1"/>
</dbReference>
<name>A0AAD5JQ94_9FUNG</name>
<dbReference type="PROSITE" id="PS50181">
    <property type="entry name" value="FBOX"/>
    <property type="match status" value="1"/>
</dbReference>
<evidence type="ECO:0000259" key="1">
    <source>
        <dbReference type="PROSITE" id="PS50181"/>
    </source>
</evidence>
<dbReference type="EMBL" id="JAIXMP010000038">
    <property type="protein sequence ID" value="KAI9248548.1"/>
    <property type="molecule type" value="Genomic_DNA"/>
</dbReference>
<dbReference type="InterPro" id="IPR006553">
    <property type="entry name" value="Leu-rich_rpt_Cys-con_subtyp"/>
</dbReference>
<dbReference type="Gene3D" id="3.80.10.10">
    <property type="entry name" value="Ribonuclease Inhibitor"/>
    <property type="match status" value="1"/>
</dbReference>
<protein>
    <recommendedName>
        <fullName evidence="1">F-box domain-containing protein</fullName>
    </recommendedName>
</protein>
<dbReference type="PANTHER" id="PTHR13318">
    <property type="entry name" value="PARTNER OF PAIRED, ISOFORM B-RELATED"/>
    <property type="match status" value="1"/>
</dbReference>
<evidence type="ECO:0000313" key="3">
    <source>
        <dbReference type="Proteomes" id="UP001209540"/>
    </source>
</evidence>
<dbReference type="AlphaFoldDB" id="A0AAD5JQ94"/>
<dbReference type="InterPro" id="IPR036047">
    <property type="entry name" value="F-box-like_dom_sf"/>
</dbReference>
<gene>
    <name evidence="2" type="ORF">BDA99DRAFT_229227</name>
</gene>
<dbReference type="Proteomes" id="UP001209540">
    <property type="component" value="Unassembled WGS sequence"/>
</dbReference>
<organism evidence="2 3">
    <name type="scientific">Phascolomyces articulosus</name>
    <dbReference type="NCBI Taxonomy" id="60185"/>
    <lineage>
        <taxon>Eukaryota</taxon>
        <taxon>Fungi</taxon>
        <taxon>Fungi incertae sedis</taxon>
        <taxon>Mucoromycota</taxon>
        <taxon>Mucoromycotina</taxon>
        <taxon>Mucoromycetes</taxon>
        <taxon>Mucorales</taxon>
        <taxon>Lichtheimiaceae</taxon>
        <taxon>Phascolomyces</taxon>
    </lineage>
</organism>
<keyword evidence="3" id="KW-1185">Reference proteome</keyword>